<evidence type="ECO:0000313" key="3">
    <source>
        <dbReference type="Proteomes" id="UP000032726"/>
    </source>
</evidence>
<reference evidence="2 3" key="1">
    <citation type="submission" date="2015-03" db="EMBL/GenBank/DDBJ databases">
        <title>Complete genome sequence of Muricauda lutaonensis CC-HSB-11T, isolated from a coastal hot spring.</title>
        <authorList>
            <person name="Kim K.M."/>
        </authorList>
    </citation>
    <scope>NUCLEOTIDE SEQUENCE [LARGE SCALE GENOMIC DNA]</scope>
    <source>
        <strain evidence="2 3">CC-HSB-11</strain>
    </source>
</reference>
<feature type="transmembrane region" description="Helical" evidence="1">
    <location>
        <begin position="9"/>
        <end position="27"/>
    </location>
</feature>
<protein>
    <submittedName>
        <fullName evidence="2">Uncharacterized protein</fullName>
    </submittedName>
</protein>
<keyword evidence="1" id="KW-1133">Transmembrane helix</keyword>
<gene>
    <name evidence="2" type="ORF">VC82_798</name>
</gene>
<dbReference type="RefSeq" id="WP_157517975.1">
    <property type="nucleotide sequence ID" value="NZ_CP011071.1"/>
</dbReference>
<dbReference type="HOGENOM" id="CLU_2917620_0_0_10"/>
<dbReference type="OrthoDB" id="1179496at2"/>
<organism evidence="2 3">
    <name type="scientific">Flagellimonas lutaonensis</name>
    <dbReference type="NCBI Taxonomy" id="516051"/>
    <lineage>
        <taxon>Bacteria</taxon>
        <taxon>Pseudomonadati</taxon>
        <taxon>Bacteroidota</taxon>
        <taxon>Flavobacteriia</taxon>
        <taxon>Flavobacteriales</taxon>
        <taxon>Flavobacteriaceae</taxon>
        <taxon>Flagellimonas</taxon>
    </lineage>
</organism>
<dbReference type="Proteomes" id="UP000032726">
    <property type="component" value="Chromosome"/>
</dbReference>
<accession>A0A0D5YQ74</accession>
<name>A0A0D5YQ74_9FLAO</name>
<keyword evidence="1" id="KW-0812">Transmembrane</keyword>
<evidence type="ECO:0000313" key="2">
    <source>
        <dbReference type="EMBL" id="AKA34460.1"/>
    </source>
</evidence>
<keyword evidence="3" id="KW-1185">Reference proteome</keyword>
<keyword evidence="1" id="KW-0472">Membrane</keyword>
<evidence type="ECO:0000256" key="1">
    <source>
        <dbReference type="SAM" id="Phobius"/>
    </source>
</evidence>
<dbReference type="STRING" id="516051.VC82_798"/>
<dbReference type="AlphaFoldDB" id="A0A0D5YQ74"/>
<sequence length="61" mass="6558">MKNLGSTKLTVLAIGLTAIVFSIIGALKDMSLTNYFFPLYVGLTLTGTVLLHDKKTAKSNL</sequence>
<dbReference type="EMBL" id="CP011071">
    <property type="protein sequence ID" value="AKA34460.1"/>
    <property type="molecule type" value="Genomic_DNA"/>
</dbReference>
<feature type="transmembrane region" description="Helical" evidence="1">
    <location>
        <begin position="33"/>
        <end position="51"/>
    </location>
</feature>
<proteinExistence type="predicted"/>
<dbReference type="KEGG" id="mlt:VC82_798"/>